<dbReference type="PANTHER" id="PTHR14969:SF13">
    <property type="entry name" value="AT30094P"/>
    <property type="match status" value="1"/>
</dbReference>
<keyword evidence="1" id="KW-0812">Transmembrane</keyword>
<evidence type="ECO:0000256" key="1">
    <source>
        <dbReference type="SAM" id="Phobius"/>
    </source>
</evidence>
<sequence length="194" mass="20660">MTPGLDRDVTEWVADHRVDWLTSVFRVITTVGNTAAMTLIAVVATVVLWRRHRALALTVLLGSATGWLLMQALKYGVARPRPPERFRVLAIDTYSFPSGHAMMSAIVLGLVAVAAWRTSTWVRAHAAVLAVAPVASALIGASRVYLGVHWTTDVVAGWVIGALWVVMALAVGGAVSRGRAARRGRPADSSDAAA</sequence>
<keyword evidence="4" id="KW-1185">Reference proteome</keyword>
<name>A0ABT1H2N1_9NOCA</name>
<protein>
    <submittedName>
        <fullName evidence="3">Undecaprenyl-diphosphatase</fullName>
    </submittedName>
</protein>
<gene>
    <name evidence="3" type="ORF">LX12_002102</name>
</gene>
<comment type="caution">
    <text evidence="3">The sequence shown here is derived from an EMBL/GenBank/DDBJ whole genome shotgun (WGS) entry which is preliminary data.</text>
</comment>
<keyword evidence="1" id="KW-0472">Membrane</keyword>
<proteinExistence type="predicted"/>
<dbReference type="Proteomes" id="UP001205740">
    <property type="component" value="Unassembled WGS sequence"/>
</dbReference>
<dbReference type="InterPro" id="IPR036938">
    <property type="entry name" value="PAP2/HPO_sf"/>
</dbReference>
<reference evidence="3 4" key="1">
    <citation type="submission" date="2022-06" db="EMBL/GenBank/DDBJ databases">
        <title>Genomic Encyclopedia of Archaeal and Bacterial Type Strains, Phase II (KMG-II): from individual species to whole genera.</title>
        <authorList>
            <person name="Goeker M."/>
        </authorList>
    </citation>
    <scope>NUCLEOTIDE SEQUENCE [LARGE SCALE GENOMIC DNA]</scope>
    <source>
        <strain evidence="3 4">DSM 45037</strain>
    </source>
</reference>
<evidence type="ECO:0000313" key="3">
    <source>
        <dbReference type="EMBL" id="MCP2160915.1"/>
    </source>
</evidence>
<dbReference type="SMART" id="SM00014">
    <property type="entry name" value="acidPPc"/>
    <property type="match status" value="1"/>
</dbReference>
<feature type="transmembrane region" description="Helical" evidence="1">
    <location>
        <begin position="93"/>
        <end position="116"/>
    </location>
</feature>
<dbReference type="CDD" id="cd03392">
    <property type="entry name" value="PAP2_like_2"/>
    <property type="match status" value="1"/>
</dbReference>
<dbReference type="RefSeq" id="WP_253654471.1">
    <property type="nucleotide sequence ID" value="NZ_BAAAOE010000003.1"/>
</dbReference>
<keyword evidence="1" id="KW-1133">Transmembrane helix</keyword>
<dbReference type="EMBL" id="JAMTCG010000003">
    <property type="protein sequence ID" value="MCP2160915.1"/>
    <property type="molecule type" value="Genomic_DNA"/>
</dbReference>
<evidence type="ECO:0000259" key="2">
    <source>
        <dbReference type="SMART" id="SM00014"/>
    </source>
</evidence>
<dbReference type="SUPFAM" id="SSF48317">
    <property type="entry name" value="Acid phosphatase/Vanadium-dependent haloperoxidase"/>
    <property type="match status" value="1"/>
</dbReference>
<accession>A0ABT1H2N1</accession>
<organism evidence="3 4">
    <name type="scientific">Williamsia serinedens</name>
    <dbReference type="NCBI Taxonomy" id="391736"/>
    <lineage>
        <taxon>Bacteria</taxon>
        <taxon>Bacillati</taxon>
        <taxon>Actinomycetota</taxon>
        <taxon>Actinomycetes</taxon>
        <taxon>Mycobacteriales</taxon>
        <taxon>Nocardiaceae</taxon>
        <taxon>Williamsia</taxon>
    </lineage>
</organism>
<feature type="transmembrane region" description="Helical" evidence="1">
    <location>
        <begin position="20"/>
        <end position="47"/>
    </location>
</feature>
<feature type="transmembrane region" description="Helical" evidence="1">
    <location>
        <begin position="154"/>
        <end position="175"/>
    </location>
</feature>
<dbReference type="InterPro" id="IPR000326">
    <property type="entry name" value="PAP2/HPO"/>
</dbReference>
<dbReference type="PANTHER" id="PTHR14969">
    <property type="entry name" value="SPHINGOSINE-1-PHOSPHATE PHOSPHOHYDROLASE"/>
    <property type="match status" value="1"/>
</dbReference>
<dbReference type="Pfam" id="PF01569">
    <property type="entry name" value="PAP2"/>
    <property type="match status" value="1"/>
</dbReference>
<dbReference type="Gene3D" id="1.20.144.10">
    <property type="entry name" value="Phosphatidic acid phosphatase type 2/haloperoxidase"/>
    <property type="match status" value="2"/>
</dbReference>
<feature type="transmembrane region" description="Helical" evidence="1">
    <location>
        <begin position="54"/>
        <end position="73"/>
    </location>
</feature>
<feature type="transmembrane region" description="Helical" evidence="1">
    <location>
        <begin position="128"/>
        <end position="148"/>
    </location>
</feature>
<evidence type="ECO:0000313" key="4">
    <source>
        <dbReference type="Proteomes" id="UP001205740"/>
    </source>
</evidence>
<feature type="domain" description="Phosphatidic acid phosphatase type 2/haloperoxidase" evidence="2">
    <location>
        <begin position="55"/>
        <end position="169"/>
    </location>
</feature>